<evidence type="ECO:0000313" key="3">
    <source>
        <dbReference type="EMBL" id="VDL93902.1"/>
    </source>
</evidence>
<dbReference type="EMBL" id="UYSU01034179">
    <property type="protein sequence ID" value="VDL93902.1"/>
    <property type="molecule type" value="Genomic_DNA"/>
</dbReference>
<accession>A0A183STG9</accession>
<dbReference type="WBParaSite" id="SSLN_0000779901-mRNA-1">
    <property type="protein sequence ID" value="SSLN_0000779901-mRNA-1"/>
    <property type="gene ID" value="SSLN_0000779901"/>
</dbReference>
<name>A0A183STG9_SCHSO</name>
<dbReference type="InterPro" id="IPR013087">
    <property type="entry name" value="Znf_C2H2_type"/>
</dbReference>
<dbReference type="Gene3D" id="3.30.160.60">
    <property type="entry name" value="Classic Zinc Finger"/>
    <property type="match status" value="1"/>
</dbReference>
<evidence type="ECO:0000313" key="4">
    <source>
        <dbReference type="Proteomes" id="UP000275846"/>
    </source>
</evidence>
<reference evidence="3 4" key="2">
    <citation type="submission" date="2018-11" db="EMBL/GenBank/DDBJ databases">
        <authorList>
            <consortium name="Pathogen Informatics"/>
        </authorList>
    </citation>
    <scope>NUCLEOTIDE SEQUENCE [LARGE SCALE GENOMIC DNA]</scope>
    <source>
        <strain evidence="3 4">NST_G2</strain>
    </source>
</reference>
<gene>
    <name evidence="3" type="ORF">SSLN_LOCUS7517</name>
</gene>
<keyword evidence="4" id="KW-1185">Reference proteome</keyword>
<sequence length="448" mass="51711">MRIHDSGIHRKVDNTDTPCTFSAPAILTVTATHTTMNDNPPDPPDFSCPHCTRNFTSRFGLDGHLRIHRTETGEPLPGALTYSHLARLHCLHCYRTFTHRMILLGHIRLHATCVWIRATPPCFVFLFCAGPQCVGLRPPPSPVFLTLSSHRLQVGEWNREHAASQVVLGSNVLGSRNDNGLLLLRTCAEHRLLLTNTFFRLWMRETAIWMHAHSWRRRLLDYVLARMRDRQDALETKAIRGADGCPNQHLVISKMRLRSQTHRRPQDDFSNQITQKLENLHAPANNTPVETRWYQLRNVIQSTTLEVLGRACHQNQDWFDDNDAVEKNRQHKTYMDHRTTKAAFLKCHCLVQKRLQDMQDAWIVHEAEELQGPNYFGISGIDDFQQRLPFFFLIVLVSQAGAFRSEFVSVDHYSIWFPGVLLGLAHNPSWTYGFFFEMARQMSAEPYL</sequence>
<proteinExistence type="predicted"/>
<protein>
    <submittedName>
        <fullName evidence="5">C2H2-type domain-containing protein</fullName>
    </submittedName>
</protein>
<dbReference type="SMART" id="SM00355">
    <property type="entry name" value="ZnF_C2H2"/>
    <property type="match status" value="2"/>
</dbReference>
<feature type="domain" description="C2H2-type" evidence="2">
    <location>
        <begin position="46"/>
        <end position="73"/>
    </location>
</feature>
<dbReference type="Proteomes" id="UP000275846">
    <property type="component" value="Unassembled WGS sequence"/>
</dbReference>
<organism evidence="5">
    <name type="scientific">Schistocephalus solidus</name>
    <name type="common">Tapeworm</name>
    <dbReference type="NCBI Taxonomy" id="70667"/>
    <lineage>
        <taxon>Eukaryota</taxon>
        <taxon>Metazoa</taxon>
        <taxon>Spiralia</taxon>
        <taxon>Lophotrochozoa</taxon>
        <taxon>Platyhelminthes</taxon>
        <taxon>Cestoda</taxon>
        <taxon>Eucestoda</taxon>
        <taxon>Diphyllobothriidea</taxon>
        <taxon>Diphyllobothriidae</taxon>
        <taxon>Schistocephalus</taxon>
    </lineage>
</organism>
<dbReference type="PROSITE" id="PS50157">
    <property type="entry name" value="ZINC_FINGER_C2H2_2"/>
    <property type="match status" value="2"/>
</dbReference>
<dbReference type="PROSITE" id="PS00028">
    <property type="entry name" value="ZINC_FINGER_C2H2_1"/>
    <property type="match status" value="2"/>
</dbReference>
<dbReference type="GO" id="GO:0008270">
    <property type="term" value="F:zinc ion binding"/>
    <property type="evidence" value="ECO:0007669"/>
    <property type="project" value="UniProtKB-KW"/>
</dbReference>
<evidence type="ECO:0000256" key="1">
    <source>
        <dbReference type="PROSITE-ProRule" id="PRU00042"/>
    </source>
</evidence>
<keyword evidence="1" id="KW-0863">Zinc-finger</keyword>
<keyword evidence="1" id="KW-0862">Zinc</keyword>
<evidence type="ECO:0000313" key="5">
    <source>
        <dbReference type="WBParaSite" id="SSLN_0000779901-mRNA-1"/>
    </source>
</evidence>
<dbReference type="OrthoDB" id="8117402at2759"/>
<evidence type="ECO:0000259" key="2">
    <source>
        <dbReference type="PROSITE" id="PS50157"/>
    </source>
</evidence>
<dbReference type="AlphaFoldDB" id="A0A183STG9"/>
<feature type="domain" description="C2H2-type" evidence="2">
    <location>
        <begin position="88"/>
        <end position="111"/>
    </location>
</feature>
<reference evidence="5" key="1">
    <citation type="submission" date="2016-06" db="UniProtKB">
        <authorList>
            <consortium name="WormBaseParasite"/>
        </authorList>
    </citation>
    <scope>IDENTIFICATION</scope>
</reference>
<keyword evidence="1" id="KW-0479">Metal-binding</keyword>